<comment type="similarity">
    <text evidence="1">Belongs to the AHA1 family.</text>
</comment>
<dbReference type="Proteomes" id="UP001519289">
    <property type="component" value="Unassembled WGS sequence"/>
</dbReference>
<dbReference type="Gene3D" id="3.30.530.20">
    <property type="match status" value="1"/>
</dbReference>
<dbReference type="Pfam" id="PF08327">
    <property type="entry name" value="AHSA1"/>
    <property type="match status" value="1"/>
</dbReference>
<dbReference type="EMBL" id="JAGGLG010000013">
    <property type="protein sequence ID" value="MBP2018417.1"/>
    <property type="molecule type" value="Genomic_DNA"/>
</dbReference>
<keyword evidence="4" id="KW-1185">Reference proteome</keyword>
<dbReference type="SUPFAM" id="SSF55961">
    <property type="entry name" value="Bet v1-like"/>
    <property type="match status" value="1"/>
</dbReference>
<protein>
    <submittedName>
        <fullName evidence="3">Uncharacterized protein YndB with AHSA1/START domain</fullName>
    </submittedName>
</protein>
<name>A0ABS4JSA6_9FIRM</name>
<reference evidence="3 4" key="1">
    <citation type="submission" date="2021-03" db="EMBL/GenBank/DDBJ databases">
        <title>Genomic Encyclopedia of Type Strains, Phase IV (KMG-IV): sequencing the most valuable type-strain genomes for metagenomic binning, comparative biology and taxonomic classification.</title>
        <authorList>
            <person name="Goeker M."/>
        </authorList>
    </citation>
    <scope>NUCLEOTIDE SEQUENCE [LARGE SCALE GENOMIC DNA]</scope>
    <source>
        <strain evidence="3 4">DSM 27138</strain>
    </source>
</reference>
<evidence type="ECO:0000259" key="2">
    <source>
        <dbReference type="Pfam" id="PF08327"/>
    </source>
</evidence>
<gene>
    <name evidence="3" type="ORF">J2Z79_001828</name>
</gene>
<dbReference type="InterPro" id="IPR013538">
    <property type="entry name" value="ASHA1/2-like_C"/>
</dbReference>
<comment type="caution">
    <text evidence="3">The sequence shown here is derived from an EMBL/GenBank/DDBJ whole genome shotgun (WGS) entry which is preliminary data.</text>
</comment>
<accession>A0ABS4JSA6</accession>
<evidence type="ECO:0000313" key="3">
    <source>
        <dbReference type="EMBL" id="MBP2018417.1"/>
    </source>
</evidence>
<sequence>MEAVETQVLVAAQQDVVWWAWTRAERITQWFAPAARIEPHPGGAFELFFNPADRTRDCTAGCTFTAVEPMTRLGFTWKGPDQFAAVMNDPDRLTTVSVTFEPAEGGTRVTVTHTGWGEGEAWAEARNWHVMAWRHVLDSLKGALESGKGDLCCAPPEHADD</sequence>
<evidence type="ECO:0000256" key="1">
    <source>
        <dbReference type="ARBA" id="ARBA00006817"/>
    </source>
</evidence>
<dbReference type="CDD" id="cd07814">
    <property type="entry name" value="SRPBCC_CalC_Aha1-like"/>
    <property type="match status" value="1"/>
</dbReference>
<dbReference type="InterPro" id="IPR023393">
    <property type="entry name" value="START-like_dom_sf"/>
</dbReference>
<proteinExistence type="inferred from homology"/>
<evidence type="ECO:0000313" key="4">
    <source>
        <dbReference type="Proteomes" id="UP001519289"/>
    </source>
</evidence>
<feature type="domain" description="Activator of Hsp90 ATPase homologue 1/2-like C-terminal" evidence="2">
    <location>
        <begin position="12"/>
        <end position="145"/>
    </location>
</feature>
<dbReference type="RefSeq" id="WP_245302506.1">
    <property type="nucleotide sequence ID" value="NZ_JAGGLG010000013.1"/>
</dbReference>
<organism evidence="3 4">
    <name type="scientific">Symbiobacterium terraclitae</name>
    <dbReference type="NCBI Taxonomy" id="557451"/>
    <lineage>
        <taxon>Bacteria</taxon>
        <taxon>Bacillati</taxon>
        <taxon>Bacillota</taxon>
        <taxon>Clostridia</taxon>
        <taxon>Eubacteriales</taxon>
        <taxon>Symbiobacteriaceae</taxon>
        <taxon>Symbiobacterium</taxon>
    </lineage>
</organism>